<feature type="domain" description="DUF4595" evidence="1">
    <location>
        <begin position="56"/>
        <end position="237"/>
    </location>
</feature>
<dbReference type="RefSeq" id="WP_125041866.1">
    <property type="nucleotide sequence ID" value="NZ_BHWB01000009.1"/>
</dbReference>
<dbReference type="AlphaFoldDB" id="A0A401LWZ8"/>
<keyword evidence="3" id="KW-1185">Reference proteome</keyword>
<dbReference type="Gene3D" id="2.40.160.190">
    <property type="match status" value="1"/>
</dbReference>
<dbReference type="PROSITE" id="PS51257">
    <property type="entry name" value="PROKAR_LIPOPROTEIN"/>
    <property type="match status" value="1"/>
</dbReference>
<dbReference type="Proteomes" id="UP000288079">
    <property type="component" value="Unassembled WGS sequence"/>
</dbReference>
<sequence>MKKVIILLSVLWGVVSCSDDNDENTTNNQRVITLNEVMTSDSYPVTKTEKFLYDHDRLIQHTVRQTVLESEINYEVNLAYSDNKVIVATEMTTLTYTLNAEGYANQCIYNESDDQQREYQFDYSADGYLTKVIENINGKLYSTITLTYNADNLESVTSHINDISNKILYKPGEQSSQYYIPCLSLLDTYPFTFHTEALYAGLLGKAPHHFTVCTTPEGNDSEYTTYTYQVNKEGNLTQIHSQTTYPGGDSGSYYPNYRTISISYNN</sequence>
<evidence type="ECO:0000313" key="3">
    <source>
        <dbReference type="Proteomes" id="UP000288079"/>
    </source>
</evidence>
<evidence type="ECO:0000259" key="1">
    <source>
        <dbReference type="Pfam" id="PF15283"/>
    </source>
</evidence>
<dbReference type="InterPro" id="IPR027931">
    <property type="entry name" value="DUF4595"/>
</dbReference>
<gene>
    <name evidence="2" type="ORF">KGMB02408_29840</name>
</gene>
<dbReference type="OrthoDB" id="1044421at2"/>
<accession>A0A401LWZ8</accession>
<organism evidence="2 3">
    <name type="scientific">Bacteroides faecalis</name>
    <dbReference type="NCBI Taxonomy" id="2447885"/>
    <lineage>
        <taxon>Bacteria</taxon>
        <taxon>Pseudomonadati</taxon>
        <taxon>Bacteroidota</taxon>
        <taxon>Bacteroidia</taxon>
        <taxon>Bacteroidales</taxon>
        <taxon>Bacteroidaceae</taxon>
        <taxon>Bacteroides</taxon>
    </lineage>
</organism>
<protein>
    <recommendedName>
        <fullName evidence="1">DUF4595 domain-containing protein</fullName>
    </recommendedName>
</protein>
<dbReference type="Pfam" id="PF15283">
    <property type="entry name" value="DUF4595"/>
    <property type="match status" value="1"/>
</dbReference>
<proteinExistence type="predicted"/>
<name>A0A401LWZ8_9BACE</name>
<dbReference type="CDD" id="cd12871">
    <property type="entry name" value="Bacuni_01323_like"/>
    <property type="match status" value="1"/>
</dbReference>
<reference evidence="2 3" key="1">
    <citation type="submission" date="2018-10" db="EMBL/GenBank/DDBJ databases">
        <title>Draft Genome Sequence of Bacteroides sp. KCTC 15687.</title>
        <authorList>
            <person name="Yu S.Y."/>
            <person name="Kim J.S."/>
            <person name="Oh B.S."/>
            <person name="Park S.H."/>
            <person name="Kang S.W."/>
            <person name="Park J.E."/>
            <person name="Choi S.H."/>
            <person name="Han K.I."/>
            <person name="Lee K.C."/>
            <person name="Eom M.K."/>
            <person name="Suh M.K."/>
            <person name="Lee D.H."/>
            <person name="Yoon H."/>
            <person name="Kim B."/>
            <person name="Yang S.J."/>
            <person name="Lee J.S."/>
            <person name="Lee J.H."/>
        </authorList>
    </citation>
    <scope>NUCLEOTIDE SEQUENCE [LARGE SCALE GENOMIC DNA]</scope>
    <source>
        <strain evidence="2 3">KCTC 15687</strain>
    </source>
</reference>
<comment type="caution">
    <text evidence="2">The sequence shown here is derived from an EMBL/GenBank/DDBJ whole genome shotgun (WGS) entry which is preliminary data.</text>
</comment>
<dbReference type="EMBL" id="BHWB01000009">
    <property type="protein sequence ID" value="GCB36039.1"/>
    <property type="molecule type" value="Genomic_DNA"/>
</dbReference>
<evidence type="ECO:0000313" key="2">
    <source>
        <dbReference type="EMBL" id="GCB36039.1"/>
    </source>
</evidence>